<proteinExistence type="predicted"/>
<gene>
    <name evidence="2" type="ORF">Scep_019407</name>
</gene>
<protein>
    <submittedName>
        <fullName evidence="2">Uncharacterized protein</fullName>
    </submittedName>
</protein>
<name>A0AAP0IB51_9MAGN</name>
<evidence type="ECO:0000256" key="1">
    <source>
        <dbReference type="SAM" id="MobiDB-lite"/>
    </source>
</evidence>
<feature type="compositionally biased region" description="Polar residues" evidence="1">
    <location>
        <begin position="179"/>
        <end position="189"/>
    </location>
</feature>
<dbReference type="EMBL" id="JBBNAG010000008">
    <property type="protein sequence ID" value="KAK9111888.1"/>
    <property type="molecule type" value="Genomic_DNA"/>
</dbReference>
<sequence length="189" mass="21298">MLTDSQRVINKSTNRVEALEIFEGAEGQGEEEQGFNGAKLSSKESISSFEASVSKEENSSHTINLEQCAMFQLQSHVPSCSNHRVTNQPLILEAFNDCYKVPEHVGDTLSSSLSRVPLSPIDDSHTTKDKTMIEDDLSTKEQENERLSERDVIQEMYMKSGQEEKEKRNDKRGKRVNKKNGSMVRNSKA</sequence>
<dbReference type="AlphaFoldDB" id="A0AAP0IB51"/>
<accession>A0AAP0IB51</accession>
<reference evidence="2 3" key="1">
    <citation type="submission" date="2024-01" db="EMBL/GenBank/DDBJ databases">
        <title>Genome assemblies of Stephania.</title>
        <authorList>
            <person name="Yang L."/>
        </authorList>
    </citation>
    <scope>NUCLEOTIDE SEQUENCE [LARGE SCALE GENOMIC DNA]</scope>
    <source>
        <strain evidence="2">JXDWG</strain>
        <tissue evidence="2">Leaf</tissue>
    </source>
</reference>
<evidence type="ECO:0000313" key="3">
    <source>
        <dbReference type="Proteomes" id="UP001419268"/>
    </source>
</evidence>
<keyword evidence="3" id="KW-1185">Reference proteome</keyword>
<comment type="caution">
    <text evidence="2">The sequence shown here is derived from an EMBL/GenBank/DDBJ whole genome shotgun (WGS) entry which is preliminary data.</text>
</comment>
<feature type="compositionally biased region" description="Low complexity" evidence="1">
    <location>
        <begin position="109"/>
        <end position="120"/>
    </location>
</feature>
<evidence type="ECO:0000313" key="2">
    <source>
        <dbReference type="EMBL" id="KAK9111888.1"/>
    </source>
</evidence>
<organism evidence="2 3">
    <name type="scientific">Stephania cephalantha</name>
    <dbReference type="NCBI Taxonomy" id="152367"/>
    <lineage>
        <taxon>Eukaryota</taxon>
        <taxon>Viridiplantae</taxon>
        <taxon>Streptophyta</taxon>
        <taxon>Embryophyta</taxon>
        <taxon>Tracheophyta</taxon>
        <taxon>Spermatophyta</taxon>
        <taxon>Magnoliopsida</taxon>
        <taxon>Ranunculales</taxon>
        <taxon>Menispermaceae</taxon>
        <taxon>Menispermoideae</taxon>
        <taxon>Cissampelideae</taxon>
        <taxon>Stephania</taxon>
    </lineage>
</organism>
<feature type="compositionally biased region" description="Basic and acidic residues" evidence="1">
    <location>
        <begin position="122"/>
        <end position="153"/>
    </location>
</feature>
<dbReference type="Proteomes" id="UP001419268">
    <property type="component" value="Unassembled WGS sequence"/>
</dbReference>
<feature type="region of interest" description="Disordered" evidence="1">
    <location>
        <begin position="109"/>
        <end position="189"/>
    </location>
</feature>